<reference evidence="3 4" key="1">
    <citation type="submission" date="2015-11" db="EMBL/GenBank/DDBJ databases">
        <title>Genomic analysis of 38 Legionella species identifies large and diverse effector repertoires.</title>
        <authorList>
            <person name="Burstein D."/>
            <person name="Amaro F."/>
            <person name="Zusman T."/>
            <person name="Lifshitz Z."/>
            <person name="Cohen O."/>
            <person name="Gilbert J.A."/>
            <person name="Pupko T."/>
            <person name="Shuman H.A."/>
            <person name="Segal G."/>
        </authorList>
    </citation>
    <scope>NUCLEOTIDE SEQUENCE [LARGE SCALE GENOMIC DNA]</scope>
    <source>
        <strain evidence="3 4">IMVS3376</strain>
    </source>
</reference>
<feature type="region of interest" description="Disordered" evidence="1">
    <location>
        <begin position="33"/>
        <end position="63"/>
    </location>
</feature>
<dbReference type="RefSeq" id="WP_058511312.1">
    <property type="nucleotide sequence ID" value="NZ_DAIOMV010000005.1"/>
</dbReference>
<proteinExistence type="predicted"/>
<comment type="caution">
    <text evidence="3">The sequence shown here is derived from an EMBL/GenBank/DDBJ whole genome shotgun (WGS) entry which is preliminary data.</text>
</comment>
<feature type="chain" id="PRO_5006918799" description="Lipoprotein" evidence="2">
    <location>
        <begin position="28"/>
        <end position="63"/>
    </location>
</feature>
<evidence type="ECO:0000313" key="4">
    <source>
        <dbReference type="Proteomes" id="UP000054926"/>
    </source>
</evidence>
<keyword evidence="4" id="KW-1185">Reference proteome</keyword>
<dbReference type="AlphaFoldDB" id="A0A0W0ZK62"/>
<feature type="signal peptide" evidence="2">
    <location>
        <begin position="1"/>
        <end position="27"/>
    </location>
</feature>
<dbReference type="PATRIC" id="fig|947033.5.peg.2677"/>
<sequence length="63" mass="6137">MSTMNLLKRAMLVFCFIGLPLFVTSCATNHTVSSNSEKGYGGEGSGAGGGGHGGMGGVGGGGR</sequence>
<organism evidence="3 4">
    <name type="scientific">Legionella steelei</name>
    <dbReference type="NCBI Taxonomy" id="947033"/>
    <lineage>
        <taxon>Bacteria</taxon>
        <taxon>Pseudomonadati</taxon>
        <taxon>Pseudomonadota</taxon>
        <taxon>Gammaproteobacteria</taxon>
        <taxon>Legionellales</taxon>
        <taxon>Legionellaceae</taxon>
        <taxon>Legionella</taxon>
    </lineage>
</organism>
<dbReference type="EMBL" id="LNYY01000019">
    <property type="protein sequence ID" value="KTD69364.1"/>
    <property type="molecule type" value="Genomic_DNA"/>
</dbReference>
<dbReference type="Proteomes" id="UP000054926">
    <property type="component" value="Unassembled WGS sequence"/>
</dbReference>
<evidence type="ECO:0000256" key="2">
    <source>
        <dbReference type="SAM" id="SignalP"/>
    </source>
</evidence>
<keyword evidence="2" id="KW-0732">Signal</keyword>
<feature type="compositionally biased region" description="Gly residues" evidence="1">
    <location>
        <begin position="39"/>
        <end position="63"/>
    </location>
</feature>
<accession>A0A0W0ZK62</accession>
<evidence type="ECO:0008006" key="5">
    <source>
        <dbReference type="Google" id="ProtNLM"/>
    </source>
</evidence>
<evidence type="ECO:0000313" key="3">
    <source>
        <dbReference type="EMBL" id="KTD69364.1"/>
    </source>
</evidence>
<protein>
    <recommendedName>
        <fullName evidence="5">Lipoprotein</fullName>
    </recommendedName>
</protein>
<dbReference type="STRING" id="947033.Lste_2522"/>
<gene>
    <name evidence="3" type="ORF">Lste_2522</name>
</gene>
<name>A0A0W0ZK62_9GAMM</name>
<evidence type="ECO:0000256" key="1">
    <source>
        <dbReference type="SAM" id="MobiDB-lite"/>
    </source>
</evidence>